<keyword evidence="1" id="KW-0812">Transmembrane</keyword>
<evidence type="ECO:0000313" key="2">
    <source>
        <dbReference type="EMBL" id="RSZ59722.1"/>
    </source>
</evidence>
<evidence type="ECO:0000313" key="3">
    <source>
        <dbReference type="Proteomes" id="UP000278085"/>
    </source>
</evidence>
<feature type="transmembrane region" description="Helical" evidence="1">
    <location>
        <begin position="172"/>
        <end position="194"/>
    </location>
</feature>
<feature type="transmembrane region" description="Helical" evidence="1">
    <location>
        <begin position="12"/>
        <end position="34"/>
    </location>
</feature>
<comment type="caution">
    <text evidence="2">The sequence shown here is derived from an EMBL/GenBank/DDBJ whole genome shotgun (WGS) entry which is preliminary data.</text>
</comment>
<feature type="transmembrane region" description="Helical" evidence="1">
    <location>
        <begin position="98"/>
        <end position="115"/>
    </location>
</feature>
<keyword evidence="3" id="KW-1185">Reference proteome</keyword>
<dbReference type="Proteomes" id="UP000278085">
    <property type="component" value="Unassembled WGS sequence"/>
</dbReference>
<dbReference type="OrthoDB" id="7056790at2"/>
<feature type="transmembrane region" description="Helical" evidence="1">
    <location>
        <begin position="206"/>
        <end position="225"/>
    </location>
</feature>
<protein>
    <submittedName>
        <fullName evidence="2">Uncharacterized protein</fullName>
    </submittedName>
</protein>
<keyword evidence="1" id="KW-0472">Membrane</keyword>
<feature type="transmembrane region" description="Helical" evidence="1">
    <location>
        <begin position="273"/>
        <end position="293"/>
    </location>
</feature>
<organism evidence="2 3">
    <name type="scientific">Massilia atriviolacea</name>
    <dbReference type="NCBI Taxonomy" id="2495579"/>
    <lineage>
        <taxon>Bacteria</taxon>
        <taxon>Pseudomonadati</taxon>
        <taxon>Pseudomonadota</taxon>
        <taxon>Betaproteobacteria</taxon>
        <taxon>Burkholderiales</taxon>
        <taxon>Oxalobacteraceae</taxon>
        <taxon>Telluria group</taxon>
        <taxon>Massilia</taxon>
    </lineage>
</organism>
<feature type="transmembrane region" description="Helical" evidence="1">
    <location>
        <begin position="240"/>
        <end position="261"/>
    </location>
</feature>
<feature type="transmembrane region" description="Helical" evidence="1">
    <location>
        <begin position="305"/>
        <end position="328"/>
    </location>
</feature>
<sequence length="350" mass="37688">MTRWIGGPLFDACFFFGSGVVALAAGLLMLAAPAAVLPLWFAWIWLVEGPHLCATWQRTYLDAAFRRERGRLLWTSLAWLLPGPVLLAASWIGGRPEPFLLFLGFVALWSFHHAVRQHHGILSVYQRLGQADAAARAADTRLLHGILWAAFGLLALAHPANLDLAGRVAWGAHAIVALAALLAAAVLAWAVLLVRRWRRGSALRPGVFGLVVAVGTTLFSLFAVGMREPLLANPLTTEQVFMAATIVGGTLHGLQYIGIVIATERRRVKPVRAAGPVLAYALMLAASLLYVALNLARGGAPVGAAPGSASAQVFLALYWGLFCHHFWLDQKIWRPSTDARLRAELGLGAA</sequence>
<dbReference type="EMBL" id="RXLQ01000003">
    <property type="protein sequence ID" value="RSZ59722.1"/>
    <property type="molecule type" value="Genomic_DNA"/>
</dbReference>
<name>A0A430HQC7_9BURK</name>
<keyword evidence="1" id="KW-1133">Transmembrane helix</keyword>
<dbReference type="AlphaFoldDB" id="A0A430HQC7"/>
<dbReference type="RefSeq" id="WP_126073084.1">
    <property type="nucleotide sequence ID" value="NZ_CP051166.1"/>
</dbReference>
<reference evidence="2 3" key="1">
    <citation type="submission" date="2018-12" db="EMBL/GenBank/DDBJ databases">
        <authorList>
            <person name="Yang E."/>
        </authorList>
    </citation>
    <scope>NUCLEOTIDE SEQUENCE [LARGE SCALE GENOMIC DNA]</scope>
    <source>
        <strain evidence="2 3">SOD</strain>
    </source>
</reference>
<feature type="transmembrane region" description="Helical" evidence="1">
    <location>
        <begin position="142"/>
        <end position="160"/>
    </location>
</feature>
<evidence type="ECO:0000256" key="1">
    <source>
        <dbReference type="SAM" id="Phobius"/>
    </source>
</evidence>
<accession>A0A430HQC7</accession>
<proteinExistence type="predicted"/>
<gene>
    <name evidence="2" type="ORF">EJB06_05860</name>
</gene>
<feature type="transmembrane region" description="Helical" evidence="1">
    <location>
        <begin position="72"/>
        <end position="92"/>
    </location>
</feature>